<accession>A0A8X7RHA6</accession>
<organism evidence="2 3">
    <name type="scientific">Brassica carinata</name>
    <name type="common">Ethiopian mustard</name>
    <name type="synonym">Abyssinian cabbage</name>
    <dbReference type="NCBI Taxonomy" id="52824"/>
    <lineage>
        <taxon>Eukaryota</taxon>
        <taxon>Viridiplantae</taxon>
        <taxon>Streptophyta</taxon>
        <taxon>Embryophyta</taxon>
        <taxon>Tracheophyta</taxon>
        <taxon>Spermatophyta</taxon>
        <taxon>Magnoliopsida</taxon>
        <taxon>eudicotyledons</taxon>
        <taxon>Gunneridae</taxon>
        <taxon>Pentapetalae</taxon>
        <taxon>rosids</taxon>
        <taxon>malvids</taxon>
        <taxon>Brassicales</taxon>
        <taxon>Brassicaceae</taxon>
        <taxon>Brassiceae</taxon>
        <taxon>Brassica</taxon>
    </lineage>
</organism>
<evidence type="ECO:0000256" key="1">
    <source>
        <dbReference type="SAM" id="Phobius"/>
    </source>
</evidence>
<keyword evidence="1" id="KW-0812">Transmembrane</keyword>
<keyword evidence="1" id="KW-1133">Transmembrane helix</keyword>
<proteinExistence type="predicted"/>
<feature type="non-terminal residue" evidence="2">
    <location>
        <position position="1"/>
    </location>
</feature>
<keyword evidence="1" id="KW-0472">Membrane</keyword>
<protein>
    <submittedName>
        <fullName evidence="2">Uncharacterized protein</fullName>
    </submittedName>
</protein>
<name>A0A8X7RHA6_BRACI</name>
<comment type="caution">
    <text evidence="2">The sequence shown here is derived from an EMBL/GenBank/DDBJ whole genome shotgun (WGS) entry which is preliminary data.</text>
</comment>
<keyword evidence="3" id="KW-1185">Reference proteome</keyword>
<evidence type="ECO:0000313" key="2">
    <source>
        <dbReference type="EMBL" id="KAG2286893.1"/>
    </source>
</evidence>
<feature type="transmembrane region" description="Helical" evidence="1">
    <location>
        <begin position="87"/>
        <end position="105"/>
    </location>
</feature>
<dbReference type="Proteomes" id="UP000886595">
    <property type="component" value="Unassembled WGS sequence"/>
</dbReference>
<sequence>TNARIPSELCSEACLGESSTRMGDLPGKNHVGPTALHLDWPKQMIYGNASDVLTGAIIPALMHRIPSELCSEACLGESSTRMGDLPGSPRVAPFFIIIFILFFGLKR</sequence>
<dbReference type="OrthoDB" id="1742041at2759"/>
<dbReference type="EMBL" id="JAAMPC010000010">
    <property type="protein sequence ID" value="KAG2286893.1"/>
    <property type="molecule type" value="Genomic_DNA"/>
</dbReference>
<dbReference type="AlphaFoldDB" id="A0A8X7RHA6"/>
<evidence type="ECO:0000313" key="3">
    <source>
        <dbReference type="Proteomes" id="UP000886595"/>
    </source>
</evidence>
<gene>
    <name evidence="2" type="ORF">Bca52824_046497</name>
</gene>
<feature type="non-terminal residue" evidence="2">
    <location>
        <position position="107"/>
    </location>
</feature>
<reference evidence="2 3" key="1">
    <citation type="submission" date="2020-02" db="EMBL/GenBank/DDBJ databases">
        <authorList>
            <person name="Ma Q."/>
            <person name="Huang Y."/>
            <person name="Song X."/>
            <person name="Pei D."/>
        </authorList>
    </citation>
    <scope>NUCLEOTIDE SEQUENCE [LARGE SCALE GENOMIC DNA]</scope>
    <source>
        <strain evidence="2">Sxm20200214</strain>
        <tissue evidence="2">Leaf</tissue>
    </source>
</reference>